<protein>
    <recommendedName>
        <fullName evidence="18">Phosphatidylinositol-4-phosphate 3-kinase</fullName>
    </recommendedName>
</protein>
<feature type="domain" description="C2" evidence="10">
    <location>
        <begin position="1560"/>
        <end position="1688"/>
    </location>
</feature>
<evidence type="ECO:0000256" key="4">
    <source>
        <dbReference type="ARBA" id="ARBA00022840"/>
    </source>
</evidence>
<feature type="region of interest" description="Disordered" evidence="9">
    <location>
        <begin position="68"/>
        <end position="116"/>
    </location>
</feature>
<organism evidence="16 17">
    <name type="scientific">Daphnia galeata</name>
    <dbReference type="NCBI Taxonomy" id="27404"/>
    <lineage>
        <taxon>Eukaryota</taxon>
        <taxon>Metazoa</taxon>
        <taxon>Ecdysozoa</taxon>
        <taxon>Arthropoda</taxon>
        <taxon>Crustacea</taxon>
        <taxon>Branchiopoda</taxon>
        <taxon>Diplostraca</taxon>
        <taxon>Cladocera</taxon>
        <taxon>Anomopoda</taxon>
        <taxon>Daphniidae</taxon>
        <taxon>Daphnia</taxon>
    </lineage>
</organism>
<dbReference type="CDD" id="cd08381">
    <property type="entry name" value="C2B_PI3K_class_II"/>
    <property type="match status" value="1"/>
</dbReference>
<dbReference type="InterPro" id="IPR000403">
    <property type="entry name" value="PI3/4_kinase_cat_dom"/>
</dbReference>
<dbReference type="SMART" id="SM00144">
    <property type="entry name" value="PI3K_rbd"/>
    <property type="match status" value="1"/>
</dbReference>
<evidence type="ECO:0000256" key="2">
    <source>
        <dbReference type="ARBA" id="ARBA00022741"/>
    </source>
</evidence>
<evidence type="ECO:0000256" key="3">
    <source>
        <dbReference type="ARBA" id="ARBA00022777"/>
    </source>
</evidence>
<dbReference type="SUPFAM" id="SSF56112">
    <property type="entry name" value="Protein kinase-like (PK-like)"/>
    <property type="match status" value="1"/>
</dbReference>
<feature type="domain" description="PI3K-RBD" evidence="14">
    <location>
        <begin position="390"/>
        <end position="477"/>
    </location>
</feature>
<accession>A0A8J2RQH6</accession>
<dbReference type="SUPFAM" id="SSF54236">
    <property type="entry name" value="Ubiquitin-like"/>
    <property type="match status" value="1"/>
</dbReference>
<keyword evidence="2" id="KW-0547">Nucleotide-binding</keyword>
<dbReference type="Gene3D" id="3.30.1010.10">
    <property type="entry name" value="Phosphatidylinositol 3-kinase Catalytic Subunit, Chain A, domain 4"/>
    <property type="match status" value="1"/>
</dbReference>
<comment type="caution">
    <text evidence="16">The sequence shown here is derived from an EMBL/GenBank/DDBJ whole genome shotgun (WGS) entry which is preliminary data.</text>
</comment>
<dbReference type="Pfam" id="PF00792">
    <property type="entry name" value="PI3K_C2"/>
    <property type="match status" value="1"/>
</dbReference>
<proteinExistence type="inferred from homology"/>
<dbReference type="FunFam" id="3.30.1010.10:FF:000001">
    <property type="entry name" value="Phosphatidylinositol 4-phosphate 3-kinase C2 domain-containing subunit beta"/>
    <property type="match status" value="1"/>
</dbReference>
<dbReference type="GO" id="GO:0005524">
    <property type="term" value="F:ATP binding"/>
    <property type="evidence" value="ECO:0007669"/>
    <property type="project" value="UniProtKB-KW"/>
</dbReference>
<dbReference type="SMART" id="SM00239">
    <property type="entry name" value="C2"/>
    <property type="match status" value="1"/>
</dbReference>
<dbReference type="Gene3D" id="3.30.1520.10">
    <property type="entry name" value="Phox-like domain"/>
    <property type="match status" value="1"/>
</dbReference>
<evidence type="ECO:0008006" key="18">
    <source>
        <dbReference type="Google" id="ProtNLM"/>
    </source>
</evidence>
<dbReference type="OrthoDB" id="67688at2759"/>
<dbReference type="PANTHER" id="PTHR10048">
    <property type="entry name" value="PHOSPHATIDYLINOSITOL KINASE"/>
    <property type="match status" value="1"/>
</dbReference>
<dbReference type="GO" id="GO:0048015">
    <property type="term" value="P:phosphatidylinositol-mediated signaling"/>
    <property type="evidence" value="ECO:0007669"/>
    <property type="project" value="TreeGrafter"/>
</dbReference>
<dbReference type="CDD" id="cd05166">
    <property type="entry name" value="PI3Kc_II"/>
    <property type="match status" value="1"/>
</dbReference>
<dbReference type="PROSITE" id="PS50290">
    <property type="entry name" value="PI3_4_KINASE_3"/>
    <property type="match status" value="1"/>
</dbReference>
<comment type="catalytic activity">
    <reaction evidence="6">
        <text>a 1,2-diacyl-sn-glycero-3-phospho-(1D-myo-inositol) + ATP = a 1,2-diacyl-sn-glycero-3-phospho-(1D-myo-inositol-3-phosphate) + ADP + H(+)</text>
        <dbReference type="Rhea" id="RHEA:12709"/>
        <dbReference type="ChEBI" id="CHEBI:15378"/>
        <dbReference type="ChEBI" id="CHEBI:30616"/>
        <dbReference type="ChEBI" id="CHEBI:57880"/>
        <dbReference type="ChEBI" id="CHEBI:58088"/>
        <dbReference type="ChEBI" id="CHEBI:456216"/>
        <dbReference type="EC" id="2.7.1.137"/>
    </reaction>
    <physiologicalReaction direction="left-to-right" evidence="6">
        <dbReference type="Rhea" id="RHEA:12710"/>
    </physiologicalReaction>
</comment>
<dbReference type="GO" id="GO:0035005">
    <property type="term" value="F:1-phosphatidylinositol-4-phosphate 3-kinase activity"/>
    <property type="evidence" value="ECO:0007669"/>
    <property type="project" value="UniProtKB-EC"/>
</dbReference>
<dbReference type="SUPFAM" id="SSF49562">
    <property type="entry name" value="C2 domain (Calcium/lipid-binding domain, CaLB)"/>
    <property type="match status" value="2"/>
</dbReference>
<evidence type="ECO:0000313" key="17">
    <source>
        <dbReference type="Proteomes" id="UP000789390"/>
    </source>
</evidence>
<evidence type="ECO:0000256" key="6">
    <source>
        <dbReference type="ARBA" id="ARBA00023985"/>
    </source>
</evidence>
<dbReference type="SMART" id="SM00312">
    <property type="entry name" value="PX"/>
    <property type="match status" value="1"/>
</dbReference>
<keyword evidence="5" id="KW-0443">Lipid metabolism</keyword>
<dbReference type="Pfam" id="PF00454">
    <property type="entry name" value="PI3_PI4_kinase"/>
    <property type="match status" value="1"/>
</dbReference>
<dbReference type="GO" id="GO:0016303">
    <property type="term" value="F:1-phosphatidylinositol-3-kinase activity"/>
    <property type="evidence" value="ECO:0007669"/>
    <property type="project" value="UniProtKB-EC"/>
</dbReference>
<dbReference type="EMBL" id="CAKKLH010000046">
    <property type="protein sequence ID" value="CAH0100964.1"/>
    <property type="molecule type" value="Genomic_DNA"/>
</dbReference>
<dbReference type="Pfam" id="PF00794">
    <property type="entry name" value="PI3K_rbd"/>
    <property type="match status" value="1"/>
</dbReference>
<dbReference type="Pfam" id="PF00613">
    <property type="entry name" value="PI3Ka"/>
    <property type="match status" value="1"/>
</dbReference>
<evidence type="ECO:0000256" key="7">
    <source>
        <dbReference type="ARBA" id="ARBA00029297"/>
    </source>
</evidence>
<dbReference type="PROSITE" id="PS51547">
    <property type="entry name" value="C2_PI3K"/>
    <property type="match status" value="1"/>
</dbReference>
<dbReference type="Gene3D" id="2.60.40.150">
    <property type="entry name" value="C2 domain"/>
    <property type="match status" value="2"/>
</dbReference>
<dbReference type="PROSITE" id="PS50004">
    <property type="entry name" value="C2"/>
    <property type="match status" value="1"/>
</dbReference>
<dbReference type="GO" id="GO:0005886">
    <property type="term" value="C:plasma membrane"/>
    <property type="evidence" value="ECO:0007669"/>
    <property type="project" value="TreeGrafter"/>
</dbReference>
<keyword evidence="17" id="KW-1185">Reference proteome</keyword>
<dbReference type="PANTHER" id="PTHR10048:SF14">
    <property type="entry name" value="LD28067P"/>
    <property type="match status" value="1"/>
</dbReference>
<feature type="domain" description="PX" evidence="11">
    <location>
        <begin position="1411"/>
        <end position="1529"/>
    </location>
</feature>
<dbReference type="PROSITE" id="PS50195">
    <property type="entry name" value="PX"/>
    <property type="match status" value="1"/>
</dbReference>
<dbReference type="InterPro" id="IPR000008">
    <property type="entry name" value="C2_dom"/>
</dbReference>
<dbReference type="InterPro" id="IPR016024">
    <property type="entry name" value="ARM-type_fold"/>
</dbReference>
<gene>
    <name evidence="16" type="ORF">DGAL_LOCUS3254</name>
</gene>
<dbReference type="SUPFAM" id="SSF64268">
    <property type="entry name" value="PX domain"/>
    <property type="match status" value="1"/>
</dbReference>
<dbReference type="FunFam" id="1.25.40.70:FF:000014">
    <property type="entry name" value="Phosphatidylinositol-4-phosphate 3-kinase C2 domain-containing subunit beta"/>
    <property type="match status" value="1"/>
</dbReference>
<dbReference type="GO" id="GO:0005942">
    <property type="term" value="C:phosphatidylinositol 3-kinase complex"/>
    <property type="evidence" value="ECO:0007669"/>
    <property type="project" value="TreeGrafter"/>
</dbReference>
<dbReference type="InterPro" id="IPR042236">
    <property type="entry name" value="PI3K_accessory_sf"/>
</dbReference>
<comment type="catalytic activity">
    <reaction evidence="7">
        <text>a 1,2-diacyl-sn-glycero-3-phospho-(1D-myo-inositol 4-phosphate) + ATP = a 1,2-diacyl-sn-glycero-3-phospho-(1D-myo-inositol-3,4-bisphosphate) + ADP + H(+)</text>
        <dbReference type="Rhea" id="RHEA:18373"/>
        <dbReference type="ChEBI" id="CHEBI:15378"/>
        <dbReference type="ChEBI" id="CHEBI:30616"/>
        <dbReference type="ChEBI" id="CHEBI:57658"/>
        <dbReference type="ChEBI" id="CHEBI:58178"/>
        <dbReference type="ChEBI" id="CHEBI:456216"/>
        <dbReference type="EC" id="2.7.1.154"/>
    </reaction>
    <physiologicalReaction direction="left-to-right" evidence="7">
        <dbReference type="Rhea" id="RHEA:18374"/>
    </physiologicalReaction>
</comment>
<dbReference type="InterPro" id="IPR035892">
    <property type="entry name" value="C2_domain_sf"/>
</dbReference>
<dbReference type="InterPro" id="IPR036871">
    <property type="entry name" value="PX_dom_sf"/>
</dbReference>
<name>A0A8J2RQH6_9CRUS</name>
<dbReference type="Pfam" id="PF00787">
    <property type="entry name" value="PX"/>
    <property type="match status" value="1"/>
</dbReference>
<feature type="region of interest" description="Disordered" evidence="9">
    <location>
        <begin position="175"/>
        <end position="198"/>
    </location>
</feature>
<dbReference type="Gene3D" id="3.10.20.90">
    <property type="entry name" value="Phosphatidylinositol 3-kinase Catalytic Subunit, Chain A, domain 1"/>
    <property type="match status" value="1"/>
</dbReference>
<dbReference type="PROSITE" id="PS51546">
    <property type="entry name" value="PI3K_RBD"/>
    <property type="match status" value="1"/>
</dbReference>
<sequence length="1696" mass="190854">MDNCQKLQIDEAERRFQLDLEKAKALSLETAALDRFKQEKLKESAVAHPSREPSPVYAVVAKNVSSLQQSPLTAESPSAKIQIKPRPRPGGINSQSVGLVPPPIPKRQLSQSPNSNDLINLMSPIRARPSDLEDSFLFQELDLAFPNMNLSSNRSSRHAVLFPNNHASVQNVPQHLAKPIPPSPMLSPPVLTTPKLNTSKRGPISFDDSMFNRNLIDLAVESTHPRYSILRAFDPLLSPNTVPDEQAITPVACSSTSTETNKTDDFLFDQDYDPFDYFLGLSQRVFEGSTMVPATSIPETIYEVLTKEQSPIKPATTSNKRQSIVPPAQKSKDTSLKVVVNAVDSGAGDLGLVTFVNLVRQVRSRFRHDEAETNPGYVTSPILESSYTESISVKLAVHFSMDHPVINFTCDISSRVDHVISHVVCELGATSQLKSEEYALKVWGMAEFLLPDSCLFDYEYVHHCIKLEKDILLCLLHINEVPRPLLRTAEDDIKDVKIQVEDLLSREPADALTHASVSVLIDTIHGEIDRLLANPSQTQPKGLLQSVKALCSMLGCIETTDLTMALDNIVFTCNNSTRGSNRAEIVGEDGPYSMVVLPGQNRLRTNCVELVSAIRKLMNAYTCAFRVNFSLPLAPGCVKIYESSGVLDCIGFRVGALHRLEPSWNFDTYEVRIELLHGVTSVGRSQVVFGTASSRLAAFFPNRIVFDEVISFSSVAICTLPRESRLVLTVYGRRKVTDSDSGSGSEAEHVELGWTAQNFFSYGDPNWTLIQGSRLLPLWPPASDKRSGYVPTAGRHPRGHLTPLLSIEMPDLDDADIHFPVVEPNFVPTGELRDFNTLDDNTQRSLLDIIQSGSFAKMDLYQRELLWEKRHYLTDEPAALTKVLQVAQSWDWASLSDLYSLLQRWKALSPLEALQLLLPCFPDIEVRRCAVEWLRPILSDELVDYLPQLVEALKLEPFDHSPLMAFLLERSLSSPQVAHSLYWLLVQQLPGPSPQNSDFAEAYFEGADPRYSGRLQLLLRSVLATCGAALRHRFLSEQMLVQQLDSCADLVKSTKESQRLNTLLRELEPIHFSLGNNSTSLPIGPSLQVNGLEVRLCSYFPSNTLPLKLAFHSAEPEVNENSLVSAMYKVGDDLRQDMLTLQMVRIMDKLWRKHGLDLKMVTFSCVPTGPRRGFVELVTGAETLRRIQIEHGLTGSFKDRPIADWLAKHNPSPLEYERAVHNFTASCAGYSVATYVFGVCDRHNDNIMVKSTGHLFHIDFGKFLGDAQMFGNFKRDRTPFVLTSDMAYVINGGDKPNQKFQHFVDLCCQAFNIVRQHSNSLLHLLALMATSNIPGVNADAISYVQKALLPEKSKAEAAAVFARMIEDSLRSWFTQFNFFLHNLAQLRFHGDHNDDRLLSFVPKTFTLTTDSRIVEARVVGFQKRYDPEKYYVFIVSLQREKQVEKIYLFRSHREFSELHQKLCLRFPLVSNRILSLSKGVYLGRSSVKAVAEKRRTELDQFLVSLFQLAPEICHCDLVYTFFHPLLRDQDEEANVYVTKWRNKSSSSQHSRNVANANGHVQGELKLSIQYTRGELHVMIQHGRDLIAGGSSTTSVNNTAAELPSPYVKTYLLPDMHKVSKRKTRVIRRNIHPTFMEMLVYRMSLENVQKRLLQVSVWSYDRVQENQFLGAVNIPLESLCLTEEHVAWYPLGHLHSM</sequence>
<dbReference type="PROSITE" id="PS51545">
    <property type="entry name" value="PIK_HELICAL"/>
    <property type="match status" value="1"/>
</dbReference>
<dbReference type="InterPro" id="IPR002420">
    <property type="entry name" value="PI3K-type_C2_dom"/>
</dbReference>
<evidence type="ECO:0000259" key="12">
    <source>
        <dbReference type="PROSITE" id="PS50290"/>
    </source>
</evidence>
<dbReference type="InterPro" id="IPR000341">
    <property type="entry name" value="PI3K_Ras-bd_dom"/>
</dbReference>
<keyword evidence="4" id="KW-0067">ATP-binding</keyword>
<evidence type="ECO:0000256" key="1">
    <source>
        <dbReference type="ARBA" id="ARBA00022679"/>
    </source>
</evidence>
<evidence type="ECO:0000259" key="15">
    <source>
        <dbReference type="PROSITE" id="PS51547"/>
    </source>
</evidence>
<comment type="similarity">
    <text evidence="8">Belongs to the PI3/PI4-kinase family.</text>
</comment>
<dbReference type="Pfam" id="PF00168">
    <property type="entry name" value="C2"/>
    <property type="match status" value="1"/>
</dbReference>
<evidence type="ECO:0000256" key="5">
    <source>
        <dbReference type="ARBA" id="ARBA00023098"/>
    </source>
</evidence>
<dbReference type="InterPro" id="IPR029071">
    <property type="entry name" value="Ubiquitin-like_domsf"/>
</dbReference>
<feature type="domain" description="PI3K/PI4K catalytic" evidence="12">
    <location>
        <begin position="1093"/>
        <end position="1373"/>
    </location>
</feature>
<dbReference type="InterPro" id="IPR001263">
    <property type="entry name" value="PI3K_accessory_dom"/>
</dbReference>
<dbReference type="InterPro" id="IPR015433">
    <property type="entry name" value="PI3/4_kinase"/>
</dbReference>
<evidence type="ECO:0000256" key="8">
    <source>
        <dbReference type="PROSITE-ProRule" id="PRU00880"/>
    </source>
</evidence>
<feature type="domain" description="PIK helical" evidence="13">
    <location>
        <begin position="832"/>
        <end position="1021"/>
    </location>
</feature>
<keyword evidence="3" id="KW-0418">Kinase</keyword>
<dbReference type="GO" id="GO:0016477">
    <property type="term" value="P:cell migration"/>
    <property type="evidence" value="ECO:0007669"/>
    <property type="project" value="TreeGrafter"/>
</dbReference>
<dbReference type="SMART" id="SM00145">
    <property type="entry name" value="PI3Ka"/>
    <property type="match status" value="1"/>
</dbReference>
<dbReference type="SUPFAM" id="SSF48371">
    <property type="entry name" value="ARM repeat"/>
    <property type="match status" value="1"/>
</dbReference>
<dbReference type="FunFam" id="3.30.1520.10:FF:000006">
    <property type="entry name" value="Phosphatidylinositol 4-phosphate 3-kinase C2 domain-containing subunit alpha"/>
    <property type="match status" value="1"/>
</dbReference>
<dbReference type="FunFam" id="1.10.1070.11:FF:000003">
    <property type="entry name" value="Phosphatidylinositol 4-phosphate 3-kinase C2 domain-containing subunit beta"/>
    <property type="match status" value="1"/>
</dbReference>
<dbReference type="Proteomes" id="UP000789390">
    <property type="component" value="Unassembled WGS sequence"/>
</dbReference>
<dbReference type="Gene3D" id="1.25.40.70">
    <property type="entry name" value="Phosphatidylinositol 3-kinase, accessory domain (PIK)"/>
    <property type="match status" value="1"/>
</dbReference>
<evidence type="ECO:0000259" key="10">
    <source>
        <dbReference type="PROSITE" id="PS50004"/>
    </source>
</evidence>
<dbReference type="SMART" id="SM00142">
    <property type="entry name" value="PI3K_C2"/>
    <property type="match status" value="1"/>
</dbReference>
<keyword evidence="1" id="KW-0808">Transferase</keyword>
<evidence type="ECO:0000259" key="13">
    <source>
        <dbReference type="PROSITE" id="PS51545"/>
    </source>
</evidence>
<dbReference type="InterPro" id="IPR036940">
    <property type="entry name" value="PI3/4_kinase_cat_sf"/>
</dbReference>
<feature type="domain" description="C2 PI3K-type" evidence="15">
    <location>
        <begin position="646"/>
        <end position="820"/>
    </location>
</feature>
<evidence type="ECO:0000259" key="11">
    <source>
        <dbReference type="PROSITE" id="PS50195"/>
    </source>
</evidence>
<dbReference type="GO" id="GO:0035091">
    <property type="term" value="F:phosphatidylinositol binding"/>
    <property type="evidence" value="ECO:0007669"/>
    <property type="project" value="InterPro"/>
</dbReference>
<evidence type="ECO:0000256" key="9">
    <source>
        <dbReference type="SAM" id="MobiDB-lite"/>
    </source>
</evidence>
<dbReference type="InterPro" id="IPR011009">
    <property type="entry name" value="Kinase-like_dom_sf"/>
</dbReference>
<evidence type="ECO:0000259" key="14">
    <source>
        <dbReference type="PROSITE" id="PS51546"/>
    </source>
</evidence>
<dbReference type="InterPro" id="IPR001683">
    <property type="entry name" value="PX_dom"/>
</dbReference>
<dbReference type="Gene3D" id="1.10.1070.11">
    <property type="entry name" value="Phosphatidylinositol 3-/4-kinase, catalytic domain"/>
    <property type="match status" value="1"/>
</dbReference>
<dbReference type="SMART" id="SM00146">
    <property type="entry name" value="PI3Kc"/>
    <property type="match status" value="1"/>
</dbReference>
<dbReference type="GO" id="GO:0043491">
    <property type="term" value="P:phosphatidylinositol 3-kinase/protein kinase B signal transduction"/>
    <property type="evidence" value="ECO:0007669"/>
    <property type="project" value="TreeGrafter"/>
</dbReference>
<dbReference type="GO" id="GO:0005737">
    <property type="term" value="C:cytoplasm"/>
    <property type="evidence" value="ECO:0007669"/>
    <property type="project" value="TreeGrafter"/>
</dbReference>
<reference evidence="16" key="1">
    <citation type="submission" date="2021-11" db="EMBL/GenBank/DDBJ databases">
        <authorList>
            <person name="Schell T."/>
        </authorList>
    </citation>
    <scope>NUCLEOTIDE SEQUENCE</scope>
    <source>
        <strain evidence="16">M5</strain>
    </source>
</reference>
<dbReference type="CDD" id="cd04012">
    <property type="entry name" value="C2A_PI3K_class_II"/>
    <property type="match status" value="1"/>
</dbReference>
<evidence type="ECO:0000313" key="16">
    <source>
        <dbReference type="EMBL" id="CAH0100964.1"/>
    </source>
</evidence>